<dbReference type="PIRSF" id="PIRSF016184">
    <property type="entry name" value="PhzC_PhzF"/>
    <property type="match status" value="1"/>
</dbReference>
<dbReference type="PANTHER" id="PTHR13774">
    <property type="entry name" value="PHENAZINE BIOSYNTHESIS PROTEIN"/>
    <property type="match status" value="1"/>
</dbReference>
<gene>
    <name evidence="3" type="ORF">ACFQ5N_02975</name>
</gene>
<name>A0ABW3WKW3_9FLAO</name>
<evidence type="ECO:0000256" key="2">
    <source>
        <dbReference type="ARBA" id="ARBA00023235"/>
    </source>
</evidence>
<evidence type="ECO:0000256" key="1">
    <source>
        <dbReference type="ARBA" id="ARBA00008270"/>
    </source>
</evidence>
<comment type="similarity">
    <text evidence="1">Belongs to the PhzF family.</text>
</comment>
<comment type="caution">
    <text evidence="3">The sequence shown here is derived from an EMBL/GenBank/DDBJ whole genome shotgun (WGS) entry which is preliminary data.</text>
</comment>
<proteinExistence type="inferred from homology"/>
<protein>
    <submittedName>
        <fullName evidence="3">PhzF family phenazine biosynthesis protein</fullName>
    </submittedName>
</protein>
<dbReference type="PANTHER" id="PTHR13774:SF17">
    <property type="entry name" value="PHENAZINE BIOSYNTHESIS-LIKE DOMAIN-CONTAINING PROTEIN"/>
    <property type="match status" value="1"/>
</dbReference>
<dbReference type="InterPro" id="IPR003719">
    <property type="entry name" value="Phenazine_PhzF-like"/>
</dbReference>
<dbReference type="Gene3D" id="3.10.310.10">
    <property type="entry name" value="Diaminopimelate Epimerase, Chain A, domain 1"/>
    <property type="match status" value="2"/>
</dbReference>
<evidence type="ECO:0000313" key="3">
    <source>
        <dbReference type="EMBL" id="MFD1292788.1"/>
    </source>
</evidence>
<sequence length="265" mass="29414">MKTYIVDSFTNTAFKGNPAGVCIVTTLISDEKMQAIAAELNLSETAFVQHISNNNYSIRYFSPIMEIPLCGHATLASAKIIFENTSVEEIHFTTFQNIELVTKKEGEKISMVFPVYETTKATVSKELLTALGISEINNCVYNKETNILLLEISSTSALAKLTPDFEALVKTNNSINGVLVTSSSTSEYDFHSRYFWPWSGSNEDPVTGATHTFLAKYWSEKLNKTAMKSFQASQRTGAMEVELIENNQLIIKGEAVIVFKGELCI</sequence>
<dbReference type="SUPFAM" id="SSF54506">
    <property type="entry name" value="Diaminopimelate epimerase-like"/>
    <property type="match status" value="1"/>
</dbReference>
<accession>A0ABW3WKW3</accession>
<dbReference type="Pfam" id="PF02567">
    <property type="entry name" value="PhzC-PhzF"/>
    <property type="match status" value="1"/>
</dbReference>
<dbReference type="NCBIfam" id="TIGR00654">
    <property type="entry name" value="PhzF_family"/>
    <property type="match status" value="1"/>
</dbReference>
<dbReference type="Proteomes" id="UP001597241">
    <property type="component" value="Unassembled WGS sequence"/>
</dbReference>
<evidence type="ECO:0000313" key="4">
    <source>
        <dbReference type="Proteomes" id="UP001597241"/>
    </source>
</evidence>
<dbReference type="EMBL" id="JBHTMV010000003">
    <property type="protein sequence ID" value="MFD1292788.1"/>
    <property type="molecule type" value="Genomic_DNA"/>
</dbReference>
<keyword evidence="2" id="KW-0413">Isomerase</keyword>
<organism evidence="3 4">
    <name type="scientific">Lutibacter holmesii</name>
    <dbReference type="NCBI Taxonomy" id="1137985"/>
    <lineage>
        <taxon>Bacteria</taxon>
        <taxon>Pseudomonadati</taxon>
        <taxon>Bacteroidota</taxon>
        <taxon>Flavobacteriia</taxon>
        <taxon>Flavobacteriales</taxon>
        <taxon>Flavobacteriaceae</taxon>
        <taxon>Lutibacter</taxon>
    </lineage>
</organism>
<keyword evidence="4" id="KW-1185">Reference proteome</keyword>
<reference evidence="4" key="1">
    <citation type="journal article" date="2019" name="Int. J. Syst. Evol. Microbiol.">
        <title>The Global Catalogue of Microorganisms (GCM) 10K type strain sequencing project: providing services to taxonomists for standard genome sequencing and annotation.</title>
        <authorList>
            <consortium name="The Broad Institute Genomics Platform"/>
            <consortium name="The Broad Institute Genome Sequencing Center for Infectious Disease"/>
            <person name="Wu L."/>
            <person name="Ma J."/>
        </authorList>
    </citation>
    <scope>NUCLEOTIDE SEQUENCE [LARGE SCALE GENOMIC DNA]</scope>
    <source>
        <strain evidence="4">CCUG 62221</strain>
    </source>
</reference>
<dbReference type="RefSeq" id="WP_386807628.1">
    <property type="nucleotide sequence ID" value="NZ_JBHTMV010000003.1"/>
</dbReference>